<dbReference type="EMBL" id="KI913963">
    <property type="protein sequence ID" value="ETW01194.1"/>
    <property type="molecule type" value="Genomic_DNA"/>
</dbReference>
<dbReference type="RefSeq" id="XP_008870192.1">
    <property type="nucleotide sequence ID" value="XM_008871970.1"/>
</dbReference>
<name>A0A024U4L7_9STRA</name>
<sequence>MLLLCVPPAALFGHQVLHSVSKLSIVPAQGGRRCTRPHPIAFDMSYPIHEVLVLSRKARDLVLTVDGYLNLLLFFHAQIRHFLLVLSLSSREVVQLNCQLIALPFHLKVLFREKVSISRCQVQ</sequence>
<evidence type="ECO:0000313" key="1">
    <source>
        <dbReference type="EMBL" id="ETW01194.1"/>
    </source>
</evidence>
<proteinExistence type="predicted"/>
<accession>A0A024U4L7</accession>
<dbReference type="GeneID" id="20083837"/>
<dbReference type="AlphaFoldDB" id="A0A024U4L7"/>
<reference evidence="1" key="1">
    <citation type="submission" date="2013-12" db="EMBL/GenBank/DDBJ databases">
        <title>The Genome Sequence of Aphanomyces invadans NJM9701.</title>
        <authorList>
            <consortium name="The Broad Institute Genomics Platform"/>
            <person name="Russ C."/>
            <person name="Tyler B."/>
            <person name="van West P."/>
            <person name="Dieguez-Uribeondo J."/>
            <person name="Young S.K."/>
            <person name="Zeng Q."/>
            <person name="Gargeya S."/>
            <person name="Fitzgerald M."/>
            <person name="Abouelleil A."/>
            <person name="Alvarado L."/>
            <person name="Chapman S.B."/>
            <person name="Gainer-Dewar J."/>
            <person name="Goldberg J."/>
            <person name="Griggs A."/>
            <person name="Gujja S."/>
            <person name="Hansen M."/>
            <person name="Howarth C."/>
            <person name="Imamovic A."/>
            <person name="Ireland A."/>
            <person name="Larimer J."/>
            <person name="McCowan C."/>
            <person name="Murphy C."/>
            <person name="Pearson M."/>
            <person name="Poon T.W."/>
            <person name="Priest M."/>
            <person name="Roberts A."/>
            <person name="Saif S."/>
            <person name="Shea T."/>
            <person name="Sykes S."/>
            <person name="Wortman J."/>
            <person name="Nusbaum C."/>
            <person name="Birren B."/>
        </authorList>
    </citation>
    <scope>NUCLEOTIDE SEQUENCE [LARGE SCALE GENOMIC DNA]</scope>
    <source>
        <strain evidence="1">NJM9701</strain>
    </source>
</reference>
<organism evidence="1">
    <name type="scientific">Aphanomyces invadans</name>
    <dbReference type="NCBI Taxonomy" id="157072"/>
    <lineage>
        <taxon>Eukaryota</taxon>
        <taxon>Sar</taxon>
        <taxon>Stramenopiles</taxon>
        <taxon>Oomycota</taxon>
        <taxon>Saprolegniomycetes</taxon>
        <taxon>Saprolegniales</taxon>
        <taxon>Verrucalvaceae</taxon>
        <taxon>Aphanomyces</taxon>
    </lineage>
</organism>
<protein>
    <submittedName>
        <fullName evidence="1">Uncharacterized protein</fullName>
    </submittedName>
</protein>
<dbReference type="VEuPathDB" id="FungiDB:H310_06787"/>
<gene>
    <name evidence="1" type="ORF">H310_06787</name>
</gene>